<evidence type="ECO:0000256" key="2">
    <source>
        <dbReference type="ARBA" id="ARBA00022840"/>
    </source>
</evidence>
<evidence type="ECO:0000313" key="4">
    <source>
        <dbReference type="EMBL" id="XCH25577.1"/>
    </source>
</evidence>
<proteinExistence type="predicted"/>
<dbReference type="InterPro" id="IPR003593">
    <property type="entry name" value="AAA+_ATPase"/>
</dbReference>
<accession>A0AAU8FLX6</accession>
<dbReference type="Gene3D" id="3.40.50.300">
    <property type="entry name" value="P-loop containing nucleotide triphosphate hydrolases"/>
    <property type="match status" value="1"/>
</dbReference>
<dbReference type="PANTHER" id="PTHR43582">
    <property type="entry name" value="LINEARMYCIN RESISTANCE ATP-BINDING PROTEIN LNRL"/>
    <property type="match status" value="1"/>
</dbReference>
<dbReference type="PROSITE" id="PS00211">
    <property type="entry name" value="ABC_TRANSPORTER_1"/>
    <property type="match status" value="1"/>
</dbReference>
<dbReference type="GO" id="GO:0005524">
    <property type="term" value="F:ATP binding"/>
    <property type="evidence" value="ECO:0007669"/>
    <property type="project" value="UniProtKB-KW"/>
</dbReference>
<dbReference type="SMART" id="SM00382">
    <property type="entry name" value="AAA"/>
    <property type="match status" value="1"/>
</dbReference>
<dbReference type="GO" id="GO:0016887">
    <property type="term" value="F:ATP hydrolysis activity"/>
    <property type="evidence" value="ECO:0007669"/>
    <property type="project" value="InterPro"/>
</dbReference>
<protein>
    <submittedName>
        <fullName evidence="4">ABC transporter ATP-binding protein</fullName>
    </submittedName>
</protein>
<evidence type="ECO:0000259" key="3">
    <source>
        <dbReference type="PROSITE" id="PS50893"/>
    </source>
</evidence>
<keyword evidence="2 4" id="KW-0067">ATP-binding</keyword>
<feature type="domain" description="ABC transporter" evidence="3">
    <location>
        <begin position="7"/>
        <end position="239"/>
    </location>
</feature>
<name>A0AAU8FLX6_9BACT</name>
<dbReference type="Pfam" id="PF00005">
    <property type="entry name" value="ABC_tran"/>
    <property type="match status" value="1"/>
</dbReference>
<organism evidence="4">
    <name type="scientific">Dyadobacter sp. 676</name>
    <dbReference type="NCBI Taxonomy" id="3088362"/>
    <lineage>
        <taxon>Bacteria</taxon>
        <taxon>Pseudomonadati</taxon>
        <taxon>Bacteroidota</taxon>
        <taxon>Cytophagia</taxon>
        <taxon>Cytophagales</taxon>
        <taxon>Spirosomataceae</taxon>
        <taxon>Dyadobacter</taxon>
    </lineage>
</organism>
<dbReference type="AlphaFoldDB" id="A0AAU8FLX6"/>
<dbReference type="InterPro" id="IPR017871">
    <property type="entry name" value="ABC_transporter-like_CS"/>
</dbReference>
<sequence>MAGTVCIEIRDVYKRYKSAGEDSLSAVSLDIAQSDVFGLLGPNGAGKTTLISILCGIIPVSAGSVRFYYNGRQYSDAERKSRIGFVPQEYAFYQELTPRQNLDYFGAMYNLSKGRLEERREHLLEVLGLGKAADKKVGTFSGGMKRRVNLAIGIIHEPDILFLDEPTVGVDVQSRNAIIRYLQQLNQAGTTIVYTSHHMSEAEEFCKNIALIDHGKVIATGGLQHLKAVHSVASLQTLFINLTGEAYRD</sequence>
<dbReference type="InterPro" id="IPR027417">
    <property type="entry name" value="P-loop_NTPase"/>
</dbReference>
<dbReference type="RefSeq" id="WP_353720876.1">
    <property type="nucleotide sequence ID" value="NZ_CP159289.1"/>
</dbReference>
<reference evidence="4" key="1">
    <citation type="submission" date="2024-06" db="EMBL/GenBank/DDBJ databases">
        <title>Sequencing and assembly of the genome of Dyadobacter sp. strain 676, a symbiont of Cyamopsis tetragonoloba.</title>
        <authorList>
            <person name="Guro P."/>
            <person name="Sazanova A."/>
            <person name="Kuznetsova I."/>
            <person name="Belimov A."/>
            <person name="Safronova V."/>
        </authorList>
    </citation>
    <scope>NUCLEOTIDE SEQUENCE</scope>
    <source>
        <strain evidence="4">676</strain>
    </source>
</reference>
<gene>
    <name evidence="4" type="ORF">ABV298_03880</name>
</gene>
<dbReference type="PROSITE" id="PS50893">
    <property type="entry name" value="ABC_TRANSPORTER_2"/>
    <property type="match status" value="1"/>
</dbReference>
<keyword evidence="1" id="KW-0547">Nucleotide-binding</keyword>
<dbReference type="PANTHER" id="PTHR43582:SF2">
    <property type="entry name" value="LINEARMYCIN RESISTANCE ATP-BINDING PROTEIN LNRL"/>
    <property type="match status" value="1"/>
</dbReference>
<evidence type="ECO:0000256" key="1">
    <source>
        <dbReference type="ARBA" id="ARBA00022741"/>
    </source>
</evidence>
<dbReference type="InterPro" id="IPR003439">
    <property type="entry name" value="ABC_transporter-like_ATP-bd"/>
</dbReference>
<dbReference type="EMBL" id="CP159289">
    <property type="protein sequence ID" value="XCH25577.1"/>
    <property type="molecule type" value="Genomic_DNA"/>
</dbReference>
<dbReference type="SUPFAM" id="SSF52540">
    <property type="entry name" value="P-loop containing nucleoside triphosphate hydrolases"/>
    <property type="match status" value="1"/>
</dbReference>